<evidence type="ECO:0000259" key="2">
    <source>
        <dbReference type="Pfam" id="PF26130"/>
    </source>
</evidence>
<feature type="domain" description="PB1-like" evidence="2">
    <location>
        <begin position="3"/>
        <end position="56"/>
    </location>
</feature>
<name>A0ABU6VSK6_9FABA</name>
<keyword evidence="4" id="KW-1185">Reference proteome</keyword>
<reference evidence="3 4" key="1">
    <citation type="journal article" date="2023" name="Plants (Basel)">
        <title>Bridging the Gap: Combining Genomics and Transcriptomics Approaches to Understand Stylosanthes scabra, an Orphan Legume from the Brazilian Caatinga.</title>
        <authorList>
            <person name="Ferreira-Neto J.R.C."/>
            <person name="da Silva M.D."/>
            <person name="Binneck E."/>
            <person name="de Melo N.F."/>
            <person name="da Silva R.H."/>
            <person name="de Melo A.L.T.M."/>
            <person name="Pandolfi V."/>
            <person name="Bustamante F.O."/>
            <person name="Brasileiro-Vidal A.C."/>
            <person name="Benko-Iseppon A.M."/>
        </authorList>
    </citation>
    <scope>NUCLEOTIDE SEQUENCE [LARGE SCALE GENOMIC DNA]</scope>
    <source>
        <tissue evidence="3">Leaves</tissue>
    </source>
</reference>
<proteinExistence type="predicted"/>
<evidence type="ECO:0000313" key="3">
    <source>
        <dbReference type="EMBL" id="MED6175340.1"/>
    </source>
</evidence>
<dbReference type="Proteomes" id="UP001341840">
    <property type="component" value="Unassembled WGS sequence"/>
</dbReference>
<dbReference type="EMBL" id="JASCZI010152074">
    <property type="protein sequence ID" value="MED6175340.1"/>
    <property type="molecule type" value="Genomic_DNA"/>
</dbReference>
<protein>
    <recommendedName>
        <fullName evidence="2">PB1-like domain-containing protein</fullName>
    </recommendedName>
</protein>
<gene>
    <name evidence="3" type="ORF">PIB30_077388</name>
</gene>
<feature type="region of interest" description="Disordered" evidence="1">
    <location>
        <begin position="99"/>
        <end position="148"/>
    </location>
</feature>
<feature type="non-terminal residue" evidence="3">
    <location>
        <position position="1"/>
    </location>
</feature>
<accession>A0ABU6VSK6</accession>
<evidence type="ECO:0000313" key="4">
    <source>
        <dbReference type="Proteomes" id="UP001341840"/>
    </source>
</evidence>
<organism evidence="3 4">
    <name type="scientific">Stylosanthes scabra</name>
    <dbReference type="NCBI Taxonomy" id="79078"/>
    <lineage>
        <taxon>Eukaryota</taxon>
        <taxon>Viridiplantae</taxon>
        <taxon>Streptophyta</taxon>
        <taxon>Embryophyta</taxon>
        <taxon>Tracheophyta</taxon>
        <taxon>Spermatophyta</taxon>
        <taxon>Magnoliopsida</taxon>
        <taxon>eudicotyledons</taxon>
        <taxon>Gunneridae</taxon>
        <taxon>Pentapetalae</taxon>
        <taxon>rosids</taxon>
        <taxon>fabids</taxon>
        <taxon>Fabales</taxon>
        <taxon>Fabaceae</taxon>
        <taxon>Papilionoideae</taxon>
        <taxon>50 kb inversion clade</taxon>
        <taxon>dalbergioids sensu lato</taxon>
        <taxon>Dalbergieae</taxon>
        <taxon>Pterocarpus clade</taxon>
        <taxon>Stylosanthes</taxon>
    </lineage>
</organism>
<comment type="caution">
    <text evidence="3">The sequence shown here is derived from an EMBL/GenBank/DDBJ whole genome shotgun (WGS) entry which is preliminary data.</text>
</comment>
<dbReference type="Pfam" id="PF26130">
    <property type="entry name" value="PB1-like"/>
    <property type="match status" value="1"/>
</dbReference>
<feature type="compositionally biased region" description="Acidic residues" evidence="1">
    <location>
        <begin position="102"/>
        <end position="133"/>
    </location>
</feature>
<dbReference type="InterPro" id="IPR058594">
    <property type="entry name" value="PB1-like_dom_pln"/>
</dbReference>
<sequence length="148" mass="16679">SLQEVVSELKQLGYKGCAKLWYCEPSCQLSTCLRELMSDGDAMRMARFLVTRDVRHCSVYDVDGVRVDNGIEITSTDEDYVPTAAELSGLSEDLIEVKVEGDSEASNEEDRFDDSADDDDREDYFNFVEEDEPACPTSNAFGDEWPTY</sequence>
<evidence type="ECO:0000256" key="1">
    <source>
        <dbReference type="SAM" id="MobiDB-lite"/>
    </source>
</evidence>